<sequence length="234" mass="27062">MNRPENKGIQVAVHPEFRRTLLSNPTSESLRTIFDCQVLDKIFERPEQSQAEEIIRLLPYWEQQACQGNQLIATLICCLAKHFPNLFIDNKFLKSNVLRIRILSETPGIISFPSAEVQEHLLKFLLTADVLADLPQFEVISFSLNELQPLSSDLAKFCLSPHSHRYIQNLFYPERCEAILSVLAYIAKNYPLLRIAQQAYALMLSLDDFDTWGNHPFCLRLIANRFWDHQAIEC</sequence>
<keyword evidence="2" id="KW-1185">Reference proteome</keyword>
<dbReference type="EMBL" id="CP003639">
    <property type="protein sequence ID" value="AFM39968.1"/>
    <property type="molecule type" value="Genomic_DNA"/>
</dbReference>
<dbReference type="AlphaFoldDB" id="I4D2E4"/>
<dbReference type="OrthoDB" id="1795727at2"/>
<organism evidence="1 2">
    <name type="scientific">Desulfosporosinus acidiphilus (strain DSM 22704 / JCM 16185 / SJ4)</name>
    <dbReference type="NCBI Taxonomy" id="646529"/>
    <lineage>
        <taxon>Bacteria</taxon>
        <taxon>Bacillati</taxon>
        <taxon>Bacillota</taxon>
        <taxon>Clostridia</taxon>
        <taxon>Eubacteriales</taxon>
        <taxon>Desulfitobacteriaceae</taxon>
        <taxon>Desulfosporosinus</taxon>
    </lineage>
</organism>
<accession>I4D2E4</accession>
<dbReference type="HOGENOM" id="CLU_1188414_0_0_9"/>
<proteinExistence type="predicted"/>
<name>I4D2E4_DESAJ</name>
<gene>
    <name evidence="1" type="ordered locus">Desaci_0922</name>
</gene>
<dbReference type="eggNOG" id="ENOG5033BX9">
    <property type="taxonomic scope" value="Bacteria"/>
</dbReference>
<dbReference type="RefSeq" id="WP_014825978.1">
    <property type="nucleotide sequence ID" value="NC_018068.1"/>
</dbReference>
<dbReference type="Proteomes" id="UP000002892">
    <property type="component" value="Chromosome"/>
</dbReference>
<dbReference type="KEGG" id="dai:Desaci_0922"/>
<reference evidence="1 2" key="1">
    <citation type="journal article" date="2012" name="J. Bacteriol.">
        <title>Complete genome sequences of Desulfosporosinus orientis DSM765T, Desulfosporosinus youngiae DSM17734T, Desulfosporosinus meridiei DSM13257T, and Desulfosporosinus acidiphilus DSM22704T.</title>
        <authorList>
            <person name="Pester M."/>
            <person name="Brambilla E."/>
            <person name="Alazard D."/>
            <person name="Rattei T."/>
            <person name="Weinmaier T."/>
            <person name="Han J."/>
            <person name="Lucas S."/>
            <person name="Lapidus A."/>
            <person name="Cheng J.F."/>
            <person name="Goodwin L."/>
            <person name="Pitluck S."/>
            <person name="Peters L."/>
            <person name="Ovchinnikova G."/>
            <person name="Teshima H."/>
            <person name="Detter J.C."/>
            <person name="Han C.S."/>
            <person name="Tapia R."/>
            <person name="Land M.L."/>
            <person name="Hauser L."/>
            <person name="Kyrpides N.C."/>
            <person name="Ivanova N.N."/>
            <person name="Pagani I."/>
            <person name="Huntmann M."/>
            <person name="Wei C.L."/>
            <person name="Davenport K.W."/>
            <person name="Daligault H."/>
            <person name="Chain P.S."/>
            <person name="Chen A."/>
            <person name="Mavromatis K."/>
            <person name="Markowitz V."/>
            <person name="Szeto E."/>
            <person name="Mikhailova N."/>
            <person name="Pati A."/>
            <person name="Wagner M."/>
            <person name="Woyke T."/>
            <person name="Ollivier B."/>
            <person name="Klenk H.P."/>
            <person name="Spring S."/>
            <person name="Loy A."/>
        </authorList>
    </citation>
    <scope>NUCLEOTIDE SEQUENCE [LARGE SCALE GENOMIC DNA]</scope>
    <source>
        <strain evidence="2">DSM 22704 / JCM 16185 / SJ4</strain>
    </source>
</reference>
<protein>
    <submittedName>
        <fullName evidence="1">Uncharacterized protein</fullName>
    </submittedName>
</protein>
<evidence type="ECO:0000313" key="1">
    <source>
        <dbReference type="EMBL" id="AFM39968.1"/>
    </source>
</evidence>
<evidence type="ECO:0000313" key="2">
    <source>
        <dbReference type="Proteomes" id="UP000002892"/>
    </source>
</evidence>